<evidence type="ECO:0000313" key="2">
    <source>
        <dbReference type="EMBL" id="CAA7026366.1"/>
    </source>
</evidence>
<comment type="caution">
    <text evidence="2">The sequence shown here is derived from an EMBL/GenBank/DDBJ whole genome shotgun (WGS) entry which is preliminary data.</text>
</comment>
<reference evidence="2" key="1">
    <citation type="submission" date="2020-01" db="EMBL/GenBank/DDBJ databases">
        <authorList>
            <person name="Mishra B."/>
        </authorList>
    </citation>
    <scope>NUCLEOTIDE SEQUENCE [LARGE SCALE GENOMIC DNA]</scope>
</reference>
<feature type="compositionally biased region" description="Basic residues" evidence="1">
    <location>
        <begin position="18"/>
        <end position="29"/>
    </location>
</feature>
<feature type="region of interest" description="Disordered" evidence="1">
    <location>
        <begin position="1"/>
        <end position="29"/>
    </location>
</feature>
<proteinExistence type="predicted"/>
<keyword evidence="3" id="KW-1185">Reference proteome</keyword>
<dbReference type="AlphaFoldDB" id="A0A6D2IMJ7"/>
<dbReference type="Proteomes" id="UP000467841">
    <property type="component" value="Unassembled WGS sequence"/>
</dbReference>
<sequence length="112" mass="12430">MKERSVTEETGRSEKTRSQRRRSLGKKTRNTIAAALIQRSISSSSSCHGVSCTSSIVSPLRCNLDKLSSRNSLRRLLYTREHSFPNPPATIRRAIAFRSPTVLDGNASITIL</sequence>
<organism evidence="2 3">
    <name type="scientific">Microthlaspi erraticum</name>
    <dbReference type="NCBI Taxonomy" id="1685480"/>
    <lineage>
        <taxon>Eukaryota</taxon>
        <taxon>Viridiplantae</taxon>
        <taxon>Streptophyta</taxon>
        <taxon>Embryophyta</taxon>
        <taxon>Tracheophyta</taxon>
        <taxon>Spermatophyta</taxon>
        <taxon>Magnoliopsida</taxon>
        <taxon>eudicotyledons</taxon>
        <taxon>Gunneridae</taxon>
        <taxon>Pentapetalae</taxon>
        <taxon>rosids</taxon>
        <taxon>malvids</taxon>
        <taxon>Brassicales</taxon>
        <taxon>Brassicaceae</taxon>
        <taxon>Coluteocarpeae</taxon>
        <taxon>Microthlaspi</taxon>
    </lineage>
</organism>
<protein>
    <submittedName>
        <fullName evidence="2">Uncharacterized protein</fullName>
    </submittedName>
</protein>
<feature type="compositionally biased region" description="Basic and acidic residues" evidence="1">
    <location>
        <begin position="1"/>
        <end position="17"/>
    </location>
</feature>
<name>A0A6D2IMJ7_9BRAS</name>
<evidence type="ECO:0000256" key="1">
    <source>
        <dbReference type="SAM" id="MobiDB-lite"/>
    </source>
</evidence>
<evidence type="ECO:0000313" key="3">
    <source>
        <dbReference type="Proteomes" id="UP000467841"/>
    </source>
</evidence>
<dbReference type="EMBL" id="CACVBM020001051">
    <property type="protein sequence ID" value="CAA7026366.1"/>
    <property type="molecule type" value="Genomic_DNA"/>
</dbReference>
<accession>A0A6D2IMJ7</accession>
<gene>
    <name evidence="2" type="ORF">MERR_LOCUS13601</name>
</gene>